<feature type="compositionally biased region" description="Basic and acidic residues" evidence="2">
    <location>
        <begin position="419"/>
        <end position="428"/>
    </location>
</feature>
<evidence type="ECO:0000313" key="5">
    <source>
        <dbReference type="Proteomes" id="UP001341281"/>
    </source>
</evidence>
<keyword evidence="1" id="KW-0479">Metal-binding</keyword>
<evidence type="ECO:0000256" key="2">
    <source>
        <dbReference type="SAM" id="MobiDB-lite"/>
    </source>
</evidence>
<keyword evidence="1" id="KW-0863">Zinc-finger</keyword>
<dbReference type="InterPro" id="IPR001878">
    <property type="entry name" value="Znf_CCHC"/>
</dbReference>
<dbReference type="GO" id="GO:0003676">
    <property type="term" value="F:nucleic acid binding"/>
    <property type="evidence" value="ECO:0007669"/>
    <property type="project" value="InterPro"/>
</dbReference>
<feature type="compositionally biased region" description="Basic and acidic residues" evidence="2">
    <location>
        <begin position="310"/>
        <end position="324"/>
    </location>
</feature>
<feature type="region of interest" description="Disordered" evidence="2">
    <location>
        <begin position="310"/>
        <end position="334"/>
    </location>
</feature>
<evidence type="ECO:0000259" key="3">
    <source>
        <dbReference type="PROSITE" id="PS50158"/>
    </source>
</evidence>
<feature type="compositionally biased region" description="Low complexity" evidence="2">
    <location>
        <begin position="363"/>
        <end position="375"/>
    </location>
</feature>
<dbReference type="Proteomes" id="UP001341281">
    <property type="component" value="Chromosome 06"/>
</dbReference>
<dbReference type="SMART" id="SM00343">
    <property type="entry name" value="ZnF_C2HC"/>
    <property type="match status" value="1"/>
</dbReference>
<evidence type="ECO:0000256" key="1">
    <source>
        <dbReference type="PROSITE-ProRule" id="PRU00047"/>
    </source>
</evidence>
<feature type="region of interest" description="Disordered" evidence="2">
    <location>
        <begin position="409"/>
        <end position="438"/>
    </location>
</feature>
<sequence length="764" mass="85841">MTYSGRIPVLGTDGYPYWKGRMEAFLVSQSQDIWDATQSTTFVVLPVAEHTTQDIVAQHEANAKAVNFLFSGLCPMDYERVSHLKTAREIWSLLSAHHEGTATIKARLVDTYRREYENFVQKPGESIDDLFGRFQSIINKLRVNSAPTALPYTDHQQAVKLLYALDKKIWEIKVNSIIESAGYDTIGVEALYSKLKATEVDYKMRDSLTCTGSKSLALATPSSESVTNPMLHNFSFSALMSVTEEQLATLGDDELCLVSSRFQRAYDNRMSKKRGERPKCFECGEVGHFIAECPNKNDYYKKGKSYSRDSDKYHPGKASFDKHAPASTAPASAPSNFRKAFKSYQKDNRKRDKGFFAEIGFCSSGSSTSSSSSSSSDEEITYRKDKRNDQGGPAGLCFVSTKSRRRNKEKRSLVCSMALEDKEDKDDGSNSSSDDEDRGMEDVWIMDSGCSRHMIGYRKWFYSLNPMSRKFEMSLMGELQFFLGLQIMQDLEAKYTRDILKKFNMGDSKPMTTPMSTNTALDADEDGEAMDQKEFRGMIGLLLYLTATSPDIQFAASPRTSYRQAVKRIFKYLKFTPELGLWYSSGSSLSLRGFSDADHASCQIDRKSTSGTCQLLGISLVSWSCRKQASVALSTTEAEYIAAASCCSQLLWMKATLSDFDINYGRIPLLVDSTSAISVAKNPVLHSRTKHINVRFHFLRDHYEKGDIDLIHVVSANQLADILTKPLEFDAFMRLRGLKVLTMHSSRGRFRANGLASLLSWCDE</sequence>
<proteinExistence type="predicted"/>
<dbReference type="GO" id="GO:0008270">
    <property type="term" value="F:zinc ion binding"/>
    <property type="evidence" value="ECO:0007669"/>
    <property type="project" value="UniProtKB-KW"/>
</dbReference>
<dbReference type="InterPro" id="IPR036875">
    <property type="entry name" value="Znf_CCHC_sf"/>
</dbReference>
<dbReference type="PANTHER" id="PTHR11439">
    <property type="entry name" value="GAG-POL-RELATED RETROTRANSPOSON"/>
    <property type="match status" value="1"/>
</dbReference>
<feature type="compositionally biased region" description="Low complexity" evidence="2">
    <location>
        <begin position="325"/>
        <end position="334"/>
    </location>
</feature>
<dbReference type="InterPro" id="IPR054722">
    <property type="entry name" value="PolX-like_BBD"/>
</dbReference>
<protein>
    <recommendedName>
        <fullName evidence="3">CCHC-type domain-containing protein</fullName>
    </recommendedName>
</protein>
<dbReference type="SUPFAM" id="SSF57756">
    <property type="entry name" value="Retrovirus zinc finger-like domains"/>
    <property type="match status" value="1"/>
</dbReference>
<gene>
    <name evidence="4" type="ORF">U9M48_028634</name>
</gene>
<feature type="region of interest" description="Disordered" evidence="2">
    <location>
        <begin position="363"/>
        <end position="388"/>
    </location>
</feature>
<dbReference type="CDD" id="cd09272">
    <property type="entry name" value="RNase_HI_RT_Ty1"/>
    <property type="match status" value="1"/>
</dbReference>
<dbReference type="AlphaFoldDB" id="A0AAQ3X1W5"/>
<dbReference type="PANTHER" id="PTHR11439:SF483">
    <property type="entry name" value="PEPTIDE SYNTHASE GLIP-LIKE, PUTATIVE (AFU_ORTHOLOGUE AFUA_3G12920)-RELATED"/>
    <property type="match status" value="1"/>
</dbReference>
<dbReference type="EMBL" id="CP144750">
    <property type="protein sequence ID" value="WVZ81235.1"/>
    <property type="molecule type" value="Genomic_DNA"/>
</dbReference>
<keyword evidence="1" id="KW-0862">Zinc</keyword>
<dbReference type="PROSITE" id="PS50158">
    <property type="entry name" value="ZF_CCHC"/>
    <property type="match status" value="1"/>
</dbReference>
<dbReference type="Gene3D" id="4.10.60.10">
    <property type="entry name" value="Zinc finger, CCHC-type"/>
    <property type="match status" value="1"/>
</dbReference>
<evidence type="ECO:0000313" key="4">
    <source>
        <dbReference type="EMBL" id="WVZ81235.1"/>
    </source>
</evidence>
<name>A0AAQ3X1W5_PASNO</name>
<dbReference type="Pfam" id="PF22936">
    <property type="entry name" value="Pol_BBD"/>
    <property type="match status" value="1"/>
</dbReference>
<dbReference type="Pfam" id="PF00098">
    <property type="entry name" value="zf-CCHC"/>
    <property type="match status" value="1"/>
</dbReference>
<organism evidence="4 5">
    <name type="scientific">Paspalum notatum var. saurae</name>
    <dbReference type="NCBI Taxonomy" id="547442"/>
    <lineage>
        <taxon>Eukaryota</taxon>
        <taxon>Viridiplantae</taxon>
        <taxon>Streptophyta</taxon>
        <taxon>Embryophyta</taxon>
        <taxon>Tracheophyta</taxon>
        <taxon>Spermatophyta</taxon>
        <taxon>Magnoliopsida</taxon>
        <taxon>Liliopsida</taxon>
        <taxon>Poales</taxon>
        <taxon>Poaceae</taxon>
        <taxon>PACMAD clade</taxon>
        <taxon>Panicoideae</taxon>
        <taxon>Andropogonodae</taxon>
        <taxon>Paspaleae</taxon>
        <taxon>Paspalinae</taxon>
        <taxon>Paspalum</taxon>
    </lineage>
</organism>
<reference evidence="4 5" key="1">
    <citation type="submission" date="2024-02" db="EMBL/GenBank/DDBJ databases">
        <title>High-quality chromosome-scale genome assembly of Pensacola bahiagrass (Paspalum notatum Flugge var. saurae).</title>
        <authorList>
            <person name="Vega J.M."/>
            <person name="Podio M."/>
            <person name="Orjuela J."/>
            <person name="Siena L.A."/>
            <person name="Pessino S.C."/>
            <person name="Combes M.C."/>
            <person name="Mariac C."/>
            <person name="Albertini E."/>
            <person name="Pupilli F."/>
            <person name="Ortiz J.P.A."/>
            <person name="Leblanc O."/>
        </authorList>
    </citation>
    <scope>NUCLEOTIDE SEQUENCE [LARGE SCALE GENOMIC DNA]</scope>
    <source>
        <strain evidence="4">R1</strain>
        <tissue evidence="4">Leaf</tissue>
    </source>
</reference>
<feature type="domain" description="CCHC-type" evidence="3">
    <location>
        <begin position="279"/>
        <end position="295"/>
    </location>
</feature>
<dbReference type="Pfam" id="PF14223">
    <property type="entry name" value="Retrotran_gag_2"/>
    <property type="match status" value="1"/>
</dbReference>
<keyword evidence="5" id="KW-1185">Reference proteome</keyword>
<accession>A0AAQ3X1W5</accession>